<name>A0ABN2K5I5_9ACTN</name>
<keyword evidence="1" id="KW-0472">Membrane</keyword>
<reference evidence="2 3" key="1">
    <citation type="journal article" date="2019" name="Int. J. Syst. Evol. Microbiol.">
        <title>The Global Catalogue of Microorganisms (GCM) 10K type strain sequencing project: providing services to taxonomists for standard genome sequencing and annotation.</title>
        <authorList>
            <consortium name="The Broad Institute Genomics Platform"/>
            <consortium name="The Broad Institute Genome Sequencing Center for Infectious Disease"/>
            <person name="Wu L."/>
            <person name="Ma J."/>
        </authorList>
    </citation>
    <scope>NUCLEOTIDE SEQUENCE [LARGE SCALE GENOMIC DNA]</scope>
    <source>
        <strain evidence="2 3">JCM 13518</strain>
    </source>
</reference>
<dbReference type="EMBL" id="BAAAME010000005">
    <property type="protein sequence ID" value="GAA1747604.1"/>
    <property type="molecule type" value="Genomic_DNA"/>
</dbReference>
<organism evidence="2 3">
    <name type="scientific">Aeromicrobium alkaliterrae</name>
    <dbReference type="NCBI Taxonomy" id="302168"/>
    <lineage>
        <taxon>Bacteria</taxon>
        <taxon>Bacillati</taxon>
        <taxon>Actinomycetota</taxon>
        <taxon>Actinomycetes</taxon>
        <taxon>Propionibacteriales</taxon>
        <taxon>Nocardioidaceae</taxon>
        <taxon>Aeromicrobium</taxon>
    </lineage>
</organism>
<dbReference type="RefSeq" id="WP_344202989.1">
    <property type="nucleotide sequence ID" value="NZ_BAAAME010000005.1"/>
</dbReference>
<keyword evidence="1" id="KW-1133">Transmembrane helix</keyword>
<keyword evidence="3" id="KW-1185">Reference proteome</keyword>
<evidence type="ECO:0000256" key="1">
    <source>
        <dbReference type="SAM" id="Phobius"/>
    </source>
</evidence>
<dbReference type="InterPro" id="IPR009937">
    <property type="entry name" value="Phage_holin_3_6"/>
</dbReference>
<proteinExistence type="predicted"/>
<feature type="transmembrane region" description="Helical" evidence="1">
    <location>
        <begin position="53"/>
        <end position="79"/>
    </location>
</feature>
<evidence type="ECO:0000313" key="3">
    <source>
        <dbReference type="Proteomes" id="UP001501057"/>
    </source>
</evidence>
<dbReference type="Pfam" id="PF07332">
    <property type="entry name" value="Phage_holin_3_6"/>
    <property type="match status" value="1"/>
</dbReference>
<dbReference type="Proteomes" id="UP001501057">
    <property type="component" value="Unassembled WGS sequence"/>
</dbReference>
<gene>
    <name evidence="2" type="ORF">GCM10009710_29580</name>
</gene>
<feature type="transmembrane region" description="Helical" evidence="1">
    <location>
        <begin position="91"/>
        <end position="113"/>
    </location>
</feature>
<keyword evidence="1" id="KW-0812">Transmembrane</keyword>
<accession>A0ABN2K5I5</accession>
<comment type="caution">
    <text evidence="2">The sequence shown here is derived from an EMBL/GenBank/DDBJ whole genome shotgun (WGS) entry which is preliminary data.</text>
</comment>
<sequence>MATSVKSPSDAATEQVEEPTIGRLVADASRDLSALVQHEIALAKAEMRFSVKAGLLGSLLFLVAGFLGILIVILLSFAFAYFLTMTGLHPAWAFLIVSGAYLLLAVLLVVVGIGRIKKIKAPEATIETAKQIPAALKGQRSAPDAG</sequence>
<protein>
    <submittedName>
        <fullName evidence="2">Phage holin family protein</fullName>
    </submittedName>
</protein>
<evidence type="ECO:0000313" key="2">
    <source>
        <dbReference type="EMBL" id="GAA1747604.1"/>
    </source>
</evidence>